<evidence type="ECO:0000313" key="3">
    <source>
        <dbReference type="Proteomes" id="UP000032545"/>
    </source>
</evidence>
<name>A0A0D8BDJ4_9ACTN</name>
<reference evidence="2 3" key="2">
    <citation type="journal article" date="2016" name="Genome Announc.">
        <title>Permanent Draft Genome Sequences for Two Variants of Frankia sp. Strain CpI1, the First Frankia Strain Isolated from Root Nodules of Comptonia peregrina.</title>
        <authorList>
            <person name="Oshone R."/>
            <person name="Hurst S.G.IV."/>
            <person name="Abebe-Akele F."/>
            <person name="Simpson S."/>
            <person name="Morris K."/>
            <person name="Thomas W.K."/>
            <person name="Tisa L.S."/>
        </authorList>
    </citation>
    <scope>NUCLEOTIDE SEQUENCE [LARGE SCALE GENOMIC DNA]</scope>
    <source>
        <strain evidence="3">CpI1-S</strain>
    </source>
</reference>
<keyword evidence="3" id="KW-1185">Reference proteome</keyword>
<feature type="region of interest" description="Disordered" evidence="1">
    <location>
        <begin position="665"/>
        <end position="684"/>
    </location>
</feature>
<evidence type="ECO:0000256" key="1">
    <source>
        <dbReference type="SAM" id="MobiDB-lite"/>
    </source>
</evidence>
<feature type="region of interest" description="Disordered" evidence="1">
    <location>
        <begin position="1"/>
        <end position="33"/>
    </location>
</feature>
<feature type="compositionally biased region" description="Low complexity" evidence="1">
    <location>
        <begin position="471"/>
        <end position="489"/>
    </location>
</feature>
<evidence type="ECO:0000313" key="2">
    <source>
        <dbReference type="EMBL" id="KJE22328.1"/>
    </source>
</evidence>
<sequence>MNSPAVDGARTESAAASTAEVPSPADAAAARSEDHVDARRASYVEAFAAARAAGDVEAMAAAARAAGDVEAMAAAALGLPSTQRFGSHPGQVPALLHEAYAVAVAPSTRCRLAAALARAWVYGGDAGRAGGFARQAERLATDIGDPALLADALDAALSARWGPDDYRERTRLAARLEDAAAHQADPGVRLSAHLWRLTAAWEALDVIAVQRQLRALELLAADSASPRDAFFAVSRRAMHALATADLARADDLIARTRELGAALAEPDREAVLHSLAADRALQAGDREALRQEAAGFEAFGTAEGIPSVTAEAAVFWLEAGEPDRAERLALQLAGPGLHTVARDVDFLLTVGCLVQVAAALRLDDLCDEGVALLEPYAGRGVLNAGAVTFHGVVDDYLHQACRRLGRADAARWRHSALTAYRRVGAAWWAGRLVESGPAAGDRDVGSPREPGTTTSGPTTPGPTTPSPPTPSTTTPSTTTPSTTTPSTTTPAAPVLVIHLQPGPADVWTVGPRDTAVAIPGVKGLHYLRHLVERPGQDISALVLSDAVAGHAGAGVGDSDAGELLDAQALAAYRRRLSEIDADLAEADAWADPVRLERARLERQALLDELAAATGLGGRRRRAGSTRERARVAVRKAIVAAVDRIDRIDPAVARLLRDTVRTGTTCRYDPDPSRPVRWVTGRSST</sequence>
<organism evidence="2 3">
    <name type="scientific">Frankia torreyi</name>
    <dbReference type="NCBI Taxonomy" id="1856"/>
    <lineage>
        <taxon>Bacteria</taxon>
        <taxon>Bacillati</taxon>
        <taxon>Actinomycetota</taxon>
        <taxon>Actinomycetes</taxon>
        <taxon>Frankiales</taxon>
        <taxon>Frankiaceae</taxon>
        <taxon>Frankia</taxon>
    </lineage>
</organism>
<feature type="compositionally biased region" description="Pro residues" evidence="1">
    <location>
        <begin position="459"/>
        <end position="470"/>
    </location>
</feature>
<accession>A0A0D8BDJ4</accession>
<reference evidence="3" key="1">
    <citation type="submission" date="2015-02" db="EMBL/GenBank/DDBJ databases">
        <title>Draft Genome of Frankia sp. CpI1-S.</title>
        <authorList>
            <person name="Oshone R.T."/>
            <person name="Ngom M."/>
            <person name="Ghodhbane-Gtari F."/>
            <person name="Gtari M."/>
            <person name="Morris K."/>
            <person name="Thomas K."/>
            <person name="Sen A."/>
            <person name="Tisa L.S."/>
        </authorList>
    </citation>
    <scope>NUCLEOTIDE SEQUENCE [LARGE SCALE GENOMIC DNA]</scope>
    <source>
        <strain evidence="3">CpI1-S</strain>
    </source>
</reference>
<dbReference type="EMBL" id="JYFN01000025">
    <property type="protein sequence ID" value="KJE22328.1"/>
    <property type="molecule type" value="Genomic_DNA"/>
</dbReference>
<comment type="caution">
    <text evidence="2">The sequence shown here is derived from an EMBL/GenBank/DDBJ whole genome shotgun (WGS) entry which is preliminary data.</text>
</comment>
<protein>
    <submittedName>
        <fullName evidence="2">Uncharacterized protein</fullName>
    </submittedName>
</protein>
<gene>
    <name evidence="2" type="ORF">FF36_03397</name>
</gene>
<feature type="compositionally biased region" description="Low complexity" evidence="1">
    <location>
        <begin position="11"/>
        <end position="30"/>
    </location>
</feature>
<feature type="region of interest" description="Disordered" evidence="1">
    <location>
        <begin position="436"/>
        <end position="489"/>
    </location>
</feature>
<dbReference type="OrthoDB" id="134712at2"/>
<dbReference type="PATRIC" id="fig|1502723.3.peg.2828"/>
<proteinExistence type="predicted"/>
<dbReference type="AlphaFoldDB" id="A0A0D8BDJ4"/>
<dbReference type="Proteomes" id="UP000032545">
    <property type="component" value="Unassembled WGS sequence"/>
</dbReference>